<dbReference type="OrthoDB" id="850683at2"/>
<sequence length="142" mass="15590">MRILLSLIAFVAIILVFPACKDTTVSPLKHVRFDPELLNRLKIADSSALAIANPTGMVLNTKQVQVVFRDNLSLDKQQQFLSTYGFVQQIGQATPADAAIAYNVELVDGLNQDQLRKAIYLLSQDAAIAKAEPTFLAVRATF</sequence>
<name>A0A5C8KD51_9BACT</name>
<organism evidence="1 2">
    <name type="scientific">Pontibacter qinzhouensis</name>
    <dbReference type="NCBI Taxonomy" id="2603253"/>
    <lineage>
        <taxon>Bacteria</taxon>
        <taxon>Pseudomonadati</taxon>
        <taxon>Bacteroidota</taxon>
        <taxon>Cytophagia</taxon>
        <taxon>Cytophagales</taxon>
        <taxon>Hymenobacteraceae</taxon>
        <taxon>Pontibacter</taxon>
    </lineage>
</organism>
<keyword evidence="2" id="KW-1185">Reference proteome</keyword>
<dbReference type="Proteomes" id="UP000321926">
    <property type="component" value="Unassembled WGS sequence"/>
</dbReference>
<comment type="caution">
    <text evidence="1">The sequence shown here is derived from an EMBL/GenBank/DDBJ whole genome shotgun (WGS) entry which is preliminary data.</text>
</comment>
<dbReference type="RefSeq" id="WP_147920877.1">
    <property type="nucleotide sequence ID" value="NZ_VRTY01000016.1"/>
</dbReference>
<dbReference type="EMBL" id="VRTY01000016">
    <property type="protein sequence ID" value="TXK49691.1"/>
    <property type="molecule type" value="Genomic_DNA"/>
</dbReference>
<accession>A0A5C8KD51</accession>
<protein>
    <submittedName>
        <fullName evidence="1">Uncharacterized protein</fullName>
    </submittedName>
</protein>
<proteinExistence type="predicted"/>
<evidence type="ECO:0000313" key="2">
    <source>
        <dbReference type="Proteomes" id="UP000321926"/>
    </source>
</evidence>
<gene>
    <name evidence="1" type="ORF">FVR03_06250</name>
</gene>
<dbReference type="AlphaFoldDB" id="A0A5C8KD51"/>
<evidence type="ECO:0000313" key="1">
    <source>
        <dbReference type="EMBL" id="TXK49691.1"/>
    </source>
</evidence>
<reference evidence="1 2" key="1">
    <citation type="submission" date="2019-08" db="EMBL/GenBank/DDBJ databases">
        <authorList>
            <person name="Shi S."/>
        </authorList>
    </citation>
    <scope>NUCLEOTIDE SEQUENCE [LARGE SCALE GENOMIC DNA]</scope>
    <source>
        <strain evidence="1 2">GY10130</strain>
    </source>
</reference>